<evidence type="ECO:0000313" key="6">
    <source>
        <dbReference type="Proteomes" id="UP000292003"/>
    </source>
</evidence>
<dbReference type="InterPro" id="IPR039422">
    <property type="entry name" value="MarR/SlyA-like"/>
</dbReference>
<dbReference type="Proteomes" id="UP000292003">
    <property type="component" value="Unassembled WGS sequence"/>
</dbReference>
<comment type="caution">
    <text evidence="5">The sequence shown here is derived from an EMBL/GenBank/DDBJ whole genome shotgun (WGS) entry which is preliminary data.</text>
</comment>
<dbReference type="SMART" id="SM00347">
    <property type="entry name" value="HTH_MARR"/>
    <property type="match status" value="1"/>
</dbReference>
<dbReference type="GO" id="GO:0003700">
    <property type="term" value="F:DNA-binding transcription factor activity"/>
    <property type="evidence" value="ECO:0007669"/>
    <property type="project" value="InterPro"/>
</dbReference>
<dbReference type="GO" id="GO:0003677">
    <property type="term" value="F:DNA binding"/>
    <property type="evidence" value="ECO:0007669"/>
    <property type="project" value="UniProtKB-KW"/>
</dbReference>
<keyword evidence="1" id="KW-0805">Transcription regulation</keyword>
<dbReference type="PANTHER" id="PTHR33164:SF43">
    <property type="entry name" value="HTH-TYPE TRANSCRIPTIONAL REPRESSOR YETL"/>
    <property type="match status" value="1"/>
</dbReference>
<evidence type="ECO:0000313" key="5">
    <source>
        <dbReference type="EMBL" id="RZQ60258.1"/>
    </source>
</evidence>
<gene>
    <name evidence="5" type="ORF">EWH70_30200</name>
</gene>
<dbReference type="GO" id="GO:0006950">
    <property type="term" value="P:response to stress"/>
    <property type="evidence" value="ECO:0007669"/>
    <property type="project" value="TreeGrafter"/>
</dbReference>
<sequence>MIDEVERRERRRWQAEDPTWALWEVTRTASDAGRAIARRMGVSYNDVRALEVLSDTGGGLGTVELAERLGIRSASATEMVDRLVAAGHVRRRKHPTDRRRIVVELTEQGWQAAMRALGPMLARFDRVARELGEDAEVVTAYLRAIAAEQRAYCADES</sequence>
<name>A0A4Q7J0K2_9PSEU</name>
<evidence type="ECO:0000256" key="1">
    <source>
        <dbReference type="ARBA" id="ARBA00023015"/>
    </source>
</evidence>
<dbReference type="OrthoDB" id="3694026at2"/>
<evidence type="ECO:0000256" key="3">
    <source>
        <dbReference type="ARBA" id="ARBA00023163"/>
    </source>
</evidence>
<dbReference type="PROSITE" id="PS01117">
    <property type="entry name" value="HTH_MARR_1"/>
    <property type="match status" value="1"/>
</dbReference>
<dbReference type="Gene3D" id="1.10.10.10">
    <property type="entry name" value="Winged helix-like DNA-binding domain superfamily/Winged helix DNA-binding domain"/>
    <property type="match status" value="1"/>
</dbReference>
<dbReference type="RefSeq" id="WP_130478959.1">
    <property type="nucleotide sequence ID" value="NZ_SFCC01000018.1"/>
</dbReference>
<feature type="domain" description="HTH marR-type" evidence="4">
    <location>
        <begin position="15"/>
        <end position="147"/>
    </location>
</feature>
<dbReference type="InterPro" id="IPR000835">
    <property type="entry name" value="HTH_MarR-typ"/>
</dbReference>
<dbReference type="Pfam" id="PF12802">
    <property type="entry name" value="MarR_2"/>
    <property type="match status" value="1"/>
</dbReference>
<dbReference type="InterPro" id="IPR036390">
    <property type="entry name" value="WH_DNA-bd_sf"/>
</dbReference>
<evidence type="ECO:0000256" key="2">
    <source>
        <dbReference type="ARBA" id="ARBA00023125"/>
    </source>
</evidence>
<keyword evidence="3" id="KW-0804">Transcription</keyword>
<dbReference type="PANTHER" id="PTHR33164">
    <property type="entry name" value="TRANSCRIPTIONAL REGULATOR, MARR FAMILY"/>
    <property type="match status" value="1"/>
</dbReference>
<protein>
    <submittedName>
        <fullName evidence="5">MarR family transcriptional regulator</fullName>
    </submittedName>
</protein>
<dbReference type="PROSITE" id="PS50995">
    <property type="entry name" value="HTH_MARR_2"/>
    <property type="match status" value="1"/>
</dbReference>
<keyword evidence="2" id="KW-0238">DNA-binding</keyword>
<dbReference type="InterPro" id="IPR036388">
    <property type="entry name" value="WH-like_DNA-bd_sf"/>
</dbReference>
<keyword evidence="6" id="KW-1185">Reference proteome</keyword>
<dbReference type="PRINTS" id="PR00598">
    <property type="entry name" value="HTHMARR"/>
</dbReference>
<dbReference type="SUPFAM" id="SSF46785">
    <property type="entry name" value="Winged helix' DNA-binding domain"/>
    <property type="match status" value="1"/>
</dbReference>
<organism evidence="5 6">
    <name type="scientific">Amycolatopsis suaedae</name>
    <dbReference type="NCBI Taxonomy" id="2510978"/>
    <lineage>
        <taxon>Bacteria</taxon>
        <taxon>Bacillati</taxon>
        <taxon>Actinomycetota</taxon>
        <taxon>Actinomycetes</taxon>
        <taxon>Pseudonocardiales</taxon>
        <taxon>Pseudonocardiaceae</taxon>
        <taxon>Amycolatopsis</taxon>
    </lineage>
</organism>
<proteinExistence type="predicted"/>
<dbReference type="AlphaFoldDB" id="A0A4Q7J0K2"/>
<dbReference type="InterPro" id="IPR023187">
    <property type="entry name" value="Tscrpt_reg_MarR-type_CS"/>
</dbReference>
<reference evidence="5 6" key="1">
    <citation type="submission" date="2019-02" db="EMBL/GenBank/DDBJ databases">
        <title>Draft genome sequence of Amycolatopsis sp. 8-3EHSu isolated from roots of Suaeda maritima.</title>
        <authorList>
            <person name="Duangmal K."/>
            <person name="Chantavorakit T."/>
        </authorList>
    </citation>
    <scope>NUCLEOTIDE SEQUENCE [LARGE SCALE GENOMIC DNA]</scope>
    <source>
        <strain evidence="5 6">8-3EHSu</strain>
    </source>
</reference>
<evidence type="ECO:0000259" key="4">
    <source>
        <dbReference type="PROSITE" id="PS50995"/>
    </source>
</evidence>
<accession>A0A4Q7J0K2</accession>
<dbReference type="EMBL" id="SFCC01000018">
    <property type="protein sequence ID" value="RZQ60258.1"/>
    <property type="molecule type" value="Genomic_DNA"/>
</dbReference>